<feature type="chain" id="PRO_5035228722" evidence="2">
    <location>
        <begin position="19"/>
        <end position="67"/>
    </location>
</feature>
<sequence>MKLCKFIIFSAFVNICWAFDWPDVTVKLEDLITFPIRAVEFFVAAVLLILVILIFRKLKQYFNFVKQ</sequence>
<keyword evidence="2" id="KW-0732">Signal</keyword>
<organism evidence="3 4">
    <name type="scientific">Allacma fusca</name>
    <dbReference type="NCBI Taxonomy" id="39272"/>
    <lineage>
        <taxon>Eukaryota</taxon>
        <taxon>Metazoa</taxon>
        <taxon>Ecdysozoa</taxon>
        <taxon>Arthropoda</taxon>
        <taxon>Hexapoda</taxon>
        <taxon>Collembola</taxon>
        <taxon>Symphypleona</taxon>
        <taxon>Sminthuridae</taxon>
        <taxon>Allacma</taxon>
    </lineage>
</organism>
<evidence type="ECO:0000256" key="1">
    <source>
        <dbReference type="SAM" id="Phobius"/>
    </source>
</evidence>
<keyword evidence="4" id="KW-1185">Reference proteome</keyword>
<keyword evidence="1" id="KW-0472">Membrane</keyword>
<dbReference type="AlphaFoldDB" id="A0A8J2L571"/>
<gene>
    <name evidence="3" type="ORF">AFUS01_LOCUS35876</name>
</gene>
<reference evidence="3" key="1">
    <citation type="submission" date="2021-06" db="EMBL/GenBank/DDBJ databases">
        <authorList>
            <person name="Hodson N. C."/>
            <person name="Mongue J. A."/>
            <person name="Jaron S. K."/>
        </authorList>
    </citation>
    <scope>NUCLEOTIDE SEQUENCE</scope>
</reference>
<feature type="signal peptide" evidence="2">
    <location>
        <begin position="1"/>
        <end position="18"/>
    </location>
</feature>
<dbReference type="EMBL" id="CAJVCH010537506">
    <property type="protein sequence ID" value="CAG7825787.1"/>
    <property type="molecule type" value="Genomic_DNA"/>
</dbReference>
<protein>
    <submittedName>
        <fullName evidence="3">Uncharacterized protein</fullName>
    </submittedName>
</protein>
<evidence type="ECO:0000313" key="4">
    <source>
        <dbReference type="Proteomes" id="UP000708208"/>
    </source>
</evidence>
<keyword evidence="1" id="KW-1133">Transmembrane helix</keyword>
<accession>A0A8J2L571</accession>
<evidence type="ECO:0000313" key="3">
    <source>
        <dbReference type="EMBL" id="CAG7825787.1"/>
    </source>
</evidence>
<proteinExistence type="predicted"/>
<name>A0A8J2L571_9HEXA</name>
<comment type="caution">
    <text evidence="3">The sequence shown here is derived from an EMBL/GenBank/DDBJ whole genome shotgun (WGS) entry which is preliminary data.</text>
</comment>
<feature type="transmembrane region" description="Helical" evidence="1">
    <location>
        <begin position="34"/>
        <end position="55"/>
    </location>
</feature>
<dbReference type="Proteomes" id="UP000708208">
    <property type="component" value="Unassembled WGS sequence"/>
</dbReference>
<keyword evidence="1" id="KW-0812">Transmembrane</keyword>
<evidence type="ECO:0000256" key="2">
    <source>
        <dbReference type="SAM" id="SignalP"/>
    </source>
</evidence>